<organism evidence="2 3">
    <name type="scientific">Neodothiora populina</name>
    <dbReference type="NCBI Taxonomy" id="2781224"/>
    <lineage>
        <taxon>Eukaryota</taxon>
        <taxon>Fungi</taxon>
        <taxon>Dikarya</taxon>
        <taxon>Ascomycota</taxon>
        <taxon>Pezizomycotina</taxon>
        <taxon>Dothideomycetes</taxon>
        <taxon>Dothideomycetidae</taxon>
        <taxon>Dothideales</taxon>
        <taxon>Dothioraceae</taxon>
        <taxon>Neodothiora</taxon>
    </lineage>
</organism>
<dbReference type="InterPro" id="IPR053203">
    <property type="entry name" value="Cisplatin_resist-associated"/>
</dbReference>
<dbReference type="RefSeq" id="XP_069196582.1">
    <property type="nucleotide sequence ID" value="XM_069344167.1"/>
</dbReference>
<evidence type="ECO:0000313" key="3">
    <source>
        <dbReference type="Proteomes" id="UP001562354"/>
    </source>
</evidence>
<keyword evidence="3" id="KW-1185">Reference proteome</keyword>
<feature type="region of interest" description="Disordered" evidence="1">
    <location>
        <begin position="94"/>
        <end position="200"/>
    </location>
</feature>
<dbReference type="PANTHER" id="PTHR34693">
    <property type="entry name" value="PROTEIN PAR32"/>
    <property type="match status" value="1"/>
</dbReference>
<feature type="region of interest" description="Disordered" evidence="1">
    <location>
        <begin position="31"/>
        <end position="52"/>
    </location>
</feature>
<protein>
    <submittedName>
        <fullName evidence="2">Uncharacterized protein</fullName>
    </submittedName>
</protein>
<evidence type="ECO:0000256" key="1">
    <source>
        <dbReference type="SAM" id="MobiDB-lite"/>
    </source>
</evidence>
<dbReference type="PANTHER" id="PTHR34693:SF5">
    <property type="match status" value="1"/>
</dbReference>
<dbReference type="Proteomes" id="UP001562354">
    <property type="component" value="Unassembled WGS sequence"/>
</dbReference>
<feature type="compositionally biased region" description="Low complexity" evidence="1">
    <location>
        <begin position="117"/>
        <end position="133"/>
    </location>
</feature>
<gene>
    <name evidence="2" type="ORF">AAFC00_004513</name>
</gene>
<name>A0ABR3P3L6_9PEZI</name>
<accession>A0ABR3P3L6</accession>
<feature type="compositionally biased region" description="Basic and acidic residues" evidence="1">
    <location>
        <begin position="154"/>
        <end position="192"/>
    </location>
</feature>
<sequence>MPAYGRGGAGNIEAATNPSVIIPTASVPAANNSASKDLEKNQQQAEDYLDSRTSLANYAGTAHDSLHNQQYAHMGRGGAGNYYSPWELQMRGEFTGAGTSHVLGDGTPQPKSQETESQGGSAAAAKSAQQPAPVKEMLRGRGGAGNFSYGVSESEEKAWRKKQEEEERKKAELRNAAEKSAEDSLARPEKAKVPAGAAPY</sequence>
<dbReference type="GeneID" id="95978213"/>
<reference evidence="2 3" key="1">
    <citation type="submission" date="2024-07" db="EMBL/GenBank/DDBJ databases">
        <title>Draft sequence of the Neodothiora populina.</title>
        <authorList>
            <person name="Drown D.D."/>
            <person name="Schuette U.S."/>
            <person name="Buechlein A.B."/>
            <person name="Rusch D.R."/>
            <person name="Winton L.W."/>
            <person name="Adams G.A."/>
        </authorList>
    </citation>
    <scope>NUCLEOTIDE SEQUENCE [LARGE SCALE GENOMIC DNA]</scope>
    <source>
        <strain evidence="2 3">CPC 39397</strain>
    </source>
</reference>
<proteinExistence type="predicted"/>
<evidence type="ECO:0000313" key="2">
    <source>
        <dbReference type="EMBL" id="KAL1296900.1"/>
    </source>
</evidence>
<dbReference type="EMBL" id="JBFMKM010000016">
    <property type="protein sequence ID" value="KAL1296900.1"/>
    <property type="molecule type" value="Genomic_DNA"/>
</dbReference>
<comment type="caution">
    <text evidence="2">The sequence shown here is derived from an EMBL/GenBank/DDBJ whole genome shotgun (WGS) entry which is preliminary data.</text>
</comment>